<dbReference type="PROSITE" id="PS50865">
    <property type="entry name" value="ZF_MYND_2"/>
    <property type="match status" value="1"/>
</dbReference>
<protein>
    <recommendedName>
        <fullName evidence="6">MYND-type domain-containing protein</fullName>
    </recommendedName>
</protein>
<reference evidence="7 8" key="1">
    <citation type="submission" date="2023-01" db="EMBL/GenBank/DDBJ databases">
        <title>Analysis of 21 Apiospora genomes using comparative genomics revels a genus with tremendous synthesis potential of carbohydrate active enzymes and secondary metabolites.</title>
        <authorList>
            <person name="Sorensen T."/>
        </authorList>
    </citation>
    <scope>NUCLEOTIDE SEQUENCE [LARGE SCALE GENOMIC DNA]</scope>
    <source>
        <strain evidence="7 8">CBS 24483</strain>
    </source>
</reference>
<evidence type="ECO:0000259" key="6">
    <source>
        <dbReference type="PROSITE" id="PS50865"/>
    </source>
</evidence>
<gene>
    <name evidence="7" type="ORF">PG986_003652</name>
</gene>
<evidence type="ECO:0000256" key="1">
    <source>
        <dbReference type="ARBA" id="ARBA00022723"/>
    </source>
</evidence>
<dbReference type="InterPro" id="IPR002893">
    <property type="entry name" value="Znf_MYND"/>
</dbReference>
<evidence type="ECO:0000313" key="8">
    <source>
        <dbReference type="Proteomes" id="UP001391051"/>
    </source>
</evidence>
<feature type="compositionally biased region" description="Polar residues" evidence="5">
    <location>
        <begin position="204"/>
        <end position="220"/>
    </location>
</feature>
<keyword evidence="8" id="KW-1185">Reference proteome</keyword>
<organism evidence="7 8">
    <name type="scientific">Apiospora aurea</name>
    <dbReference type="NCBI Taxonomy" id="335848"/>
    <lineage>
        <taxon>Eukaryota</taxon>
        <taxon>Fungi</taxon>
        <taxon>Dikarya</taxon>
        <taxon>Ascomycota</taxon>
        <taxon>Pezizomycotina</taxon>
        <taxon>Sordariomycetes</taxon>
        <taxon>Xylariomycetidae</taxon>
        <taxon>Amphisphaeriales</taxon>
        <taxon>Apiosporaceae</taxon>
        <taxon>Apiospora</taxon>
    </lineage>
</organism>
<sequence>MSTDGVESCIICEKPDSQRCGRCKSAFYCSKACQVLDWPLHKLLCASYGSFDISARPTSDHFLAISFPPEDKKPKPIWVHCPWHVGDLRPYQFPDVGSLDGSDSLLERRHVQYNPVLRRQLEDTIRIAWRDEFLVGGSIPNKSILSITTSKPGRRHDWRGPITAYGTVGLGIDQTHCRDLDMNDFRHITDFFLWYGDWATAPTDLQQPSTTPQHEAPQNQRSHDQLRRRPDHVPQAPAATFLYLCCDPTAEFDPESERLGWGWVPMRWQSCARSVLVVQRDKKPLWPLQAEALSKYCQFEVRPLMSHSKGEYPDEPLSKEAVLAMICRQTFSICW</sequence>
<keyword evidence="1" id="KW-0479">Metal-binding</keyword>
<dbReference type="RefSeq" id="XP_066704938.1">
    <property type="nucleotide sequence ID" value="XM_066839874.1"/>
</dbReference>
<dbReference type="EMBL" id="JAQQWE010000002">
    <property type="protein sequence ID" value="KAK7962827.1"/>
    <property type="molecule type" value="Genomic_DNA"/>
</dbReference>
<evidence type="ECO:0000313" key="7">
    <source>
        <dbReference type="EMBL" id="KAK7962827.1"/>
    </source>
</evidence>
<dbReference type="PROSITE" id="PS01360">
    <property type="entry name" value="ZF_MYND_1"/>
    <property type="match status" value="1"/>
</dbReference>
<dbReference type="SUPFAM" id="SSF144232">
    <property type="entry name" value="HIT/MYND zinc finger-like"/>
    <property type="match status" value="1"/>
</dbReference>
<feature type="domain" description="MYND-type" evidence="6">
    <location>
        <begin position="9"/>
        <end position="45"/>
    </location>
</feature>
<comment type="caution">
    <text evidence="7">The sequence shown here is derived from an EMBL/GenBank/DDBJ whole genome shotgun (WGS) entry which is preliminary data.</text>
</comment>
<evidence type="ECO:0000256" key="3">
    <source>
        <dbReference type="ARBA" id="ARBA00022833"/>
    </source>
</evidence>
<proteinExistence type="predicted"/>
<evidence type="ECO:0000256" key="5">
    <source>
        <dbReference type="SAM" id="MobiDB-lite"/>
    </source>
</evidence>
<keyword evidence="2 4" id="KW-0863">Zinc-finger</keyword>
<evidence type="ECO:0000256" key="4">
    <source>
        <dbReference type="PROSITE-ProRule" id="PRU00134"/>
    </source>
</evidence>
<dbReference type="GeneID" id="92072936"/>
<dbReference type="Gene3D" id="6.10.140.2220">
    <property type="match status" value="1"/>
</dbReference>
<feature type="region of interest" description="Disordered" evidence="5">
    <location>
        <begin position="204"/>
        <end position="231"/>
    </location>
</feature>
<name>A0ABR1QS95_9PEZI</name>
<feature type="compositionally biased region" description="Basic and acidic residues" evidence="5">
    <location>
        <begin position="221"/>
        <end position="231"/>
    </location>
</feature>
<evidence type="ECO:0000256" key="2">
    <source>
        <dbReference type="ARBA" id="ARBA00022771"/>
    </source>
</evidence>
<keyword evidence="3" id="KW-0862">Zinc</keyword>
<accession>A0ABR1QS95</accession>
<dbReference type="Pfam" id="PF01753">
    <property type="entry name" value="zf-MYND"/>
    <property type="match status" value="1"/>
</dbReference>
<dbReference type="Proteomes" id="UP001391051">
    <property type="component" value="Unassembled WGS sequence"/>
</dbReference>